<evidence type="ECO:0000256" key="1">
    <source>
        <dbReference type="SAM" id="Phobius"/>
    </source>
</evidence>
<keyword evidence="1" id="KW-0812">Transmembrane</keyword>
<dbReference type="STRING" id="882083.SacmaDRAFT_0683"/>
<keyword evidence="3" id="KW-1185">Reference proteome</keyword>
<organism evidence="2 3">
    <name type="scientific">Saccharomonospora marina XMU15</name>
    <dbReference type="NCBI Taxonomy" id="882083"/>
    <lineage>
        <taxon>Bacteria</taxon>
        <taxon>Bacillati</taxon>
        <taxon>Actinomycetota</taxon>
        <taxon>Actinomycetes</taxon>
        <taxon>Pseudonocardiales</taxon>
        <taxon>Pseudonocardiaceae</taxon>
        <taxon>Saccharomonospora</taxon>
    </lineage>
</organism>
<dbReference type="OrthoDB" id="3624003at2"/>
<dbReference type="HOGENOM" id="CLU_1288095_0_0_11"/>
<accession>H5X694</accession>
<feature type="transmembrane region" description="Helical" evidence="1">
    <location>
        <begin position="12"/>
        <end position="28"/>
    </location>
</feature>
<reference evidence="2 3" key="1">
    <citation type="journal article" date="2012" name="Stand. Genomic Sci.">
        <title>Genome sequence of the ocean sediment bacterium Saccharomonospora marina type strain (XMU15(T)).</title>
        <authorList>
            <person name="Klenk H.P."/>
            <person name="Lu M."/>
            <person name="Lucas S."/>
            <person name="Lapidus A."/>
            <person name="Copeland A."/>
            <person name="Pitluck S."/>
            <person name="Goodwin L.A."/>
            <person name="Han C."/>
            <person name="Tapia R."/>
            <person name="Brambilla E.M."/>
            <person name="Potter G."/>
            <person name="Land M."/>
            <person name="Ivanova N."/>
            <person name="Rohde M."/>
            <person name="Goker M."/>
            <person name="Detter J.C."/>
            <person name="Li W.J."/>
            <person name="Kyrpides N.C."/>
            <person name="Woyke T."/>
        </authorList>
    </citation>
    <scope>NUCLEOTIDE SEQUENCE [LARGE SCALE GENOMIC DNA]</scope>
    <source>
        <strain evidence="2 3">XMU15</strain>
    </source>
</reference>
<keyword evidence="1" id="KW-0472">Membrane</keyword>
<sequence length="217" mass="24582">MDPAIWLPDNVWGWLILALLVLGLGWWLKRLIPRMIFRWGGARRMARQHGWLVKTGRGTNGDLSPDGTAAPESWETTALPGTDIELLGEHRGYIFHARQQGTRIKVSAGTSGGYRKAWRYDYVVSIAMNRYPYGGFFTSGSRHAITDWRLALYPAFIEWEQPIFKDLSSGAYTPPEGFRSRQGMISTERKDRKLSKGALLNHLDQLLNEVQPGAPRV</sequence>
<proteinExistence type="predicted"/>
<dbReference type="RefSeq" id="WP_009152369.1">
    <property type="nucleotide sequence ID" value="NZ_CM001439.1"/>
</dbReference>
<protein>
    <submittedName>
        <fullName evidence="2">Uncharacterized protein</fullName>
    </submittedName>
</protein>
<name>H5X694_9PSEU</name>
<evidence type="ECO:0000313" key="3">
    <source>
        <dbReference type="Proteomes" id="UP000004926"/>
    </source>
</evidence>
<keyword evidence="1" id="KW-1133">Transmembrane helix</keyword>
<dbReference type="AlphaFoldDB" id="H5X694"/>
<dbReference type="EMBL" id="CM001439">
    <property type="protein sequence ID" value="EHR48979.1"/>
    <property type="molecule type" value="Genomic_DNA"/>
</dbReference>
<dbReference type="Proteomes" id="UP000004926">
    <property type="component" value="Chromosome"/>
</dbReference>
<gene>
    <name evidence="2" type="ORF">SacmaDRAFT_0683</name>
</gene>
<evidence type="ECO:0000313" key="2">
    <source>
        <dbReference type="EMBL" id="EHR48979.1"/>
    </source>
</evidence>